<dbReference type="GO" id="GO:0016757">
    <property type="term" value="F:glycosyltransferase activity"/>
    <property type="evidence" value="ECO:0007669"/>
    <property type="project" value="UniProtKB-KW"/>
</dbReference>
<dbReference type="Pfam" id="PF00535">
    <property type="entry name" value="Glycos_transf_2"/>
    <property type="match status" value="1"/>
</dbReference>
<reference evidence="2" key="1">
    <citation type="submission" date="2020-08" db="EMBL/GenBank/DDBJ databases">
        <title>Genetic structure, function and evolution of capsule biosynthesis loci in Vibrio parahaemolyticus.</title>
        <authorList>
            <person name="Li L."/>
            <person name="Bian S."/>
        </authorList>
    </citation>
    <scope>NUCLEOTIDE SEQUENCE</scope>
    <source>
        <strain evidence="2">VP68</strain>
    </source>
</reference>
<sequence>MYTVIIPFFNQQNYVSDTMKSVLSAICYDDEIVVIDDCSTDSTYLELIKFNYDPRVKVFKNIENMGHVKTLNKAARIAKGEVLVLLGGDDLLGNGFCQWLSPHFSNGADIVFSPVEFFENISDVNTNKISKVSTIPLGFMDILFGWGKAKQRKYSIIGCAIRKTSFEFLEGFSEDVLIEDHDLFIRASQKKLKILSVGGSYSFYRKSSGSLSSNMRRMIIEDFRIIEKNVTFPLSFLAKLRRVVSFTAVYLRGKLF</sequence>
<dbReference type="RefSeq" id="WP_140380608.1">
    <property type="nucleotide sequence ID" value="NZ_CP040103.1"/>
</dbReference>
<protein>
    <submittedName>
        <fullName evidence="2">Poly-beta-1,6-N-acetyl-D-glucosamine synthase</fullName>
        <ecNumber evidence="2">2.4.1.-</ecNumber>
    </submittedName>
</protein>
<dbReference type="CDD" id="cd00761">
    <property type="entry name" value="Glyco_tranf_GTA_type"/>
    <property type="match status" value="1"/>
</dbReference>
<keyword evidence="2" id="KW-0808">Transferase</keyword>
<accession>A0A7M1VYP7</accession>
<dbReference type="PANTHER" id="PTHR43685">
    <property type="entry name" value="GLYCOSYLTRANSFERASE"/>
    <property type="match status" value="1"/>
</dbReference>
<feature type="domain" description="Glycosyltransferase 2-like" evidence="1">
    <location>
        <begin position="3"/>
        <end position="121"/>
    </location>
</feature>
<dbReference type="AlphaFoldDB" id="A0A7M1VYP7"/>
<organism evidence="2">
    <name type="scientific">Vibrio parahaemolyticus</name>
    <dbReference type="NCBI Taxonomy" id="670"/>
    <lineage>
        <taxon>Bacteria</taxon>
        <taxon>Pseudomonadati</taxon>
        <taxon>Pseudomonadota</taxon>
        <taxon>Gammaproteobacteria</taxon>
        <taxon>Vibrionales</taxon>
        <taxon>Vibrionaceae</taxon>
        <taxon>Vibrio</taxon>
    </lineage>
</organism>
<dbReference type="InterPro" id="IPR029044">
    <property type="entry name" value="Nucleotide-diphossugar_trans"/>
</dbReference>
<dbReference type="InterPro" id="IPR001173">
    <property type="entry name" value="Glyco_trans_2-like"/>
</dbReference>
<evidence type="ECO:0000259" key="1">
    <source>
        <dbReference type="Pfam" id="PF00535"/>
    </source>
</evidence>
<gene>
    <name evidence="2" type="primary">pgaC</name>
    <name evidence="2" type="ORF">VP68_00018</name>
</gene>
<name>A0A7M1VYP7_VIBPH</name>
<evidence type="ECO:0000313" key="2">
    <source>
        <dbReference type="EMBL" id="QOS19609.1"/>
    </source>
</evidence>
<dbReference type="EMBL" id="MT898137">
    <property type="protein sequence ID" value="QOS19609.1"/>
    <property type="molecule type" value="Genomic_DNA"/>
</dbReference>
<proteinExistence type="predicted"/>
<dbReference type="PANTHER" id="PTHR43685:SF2">
    <property type="entry name" value="GLYCOSYLTRANSFERASE 2-LIKE DOMAIN-CONTAINING PROTEIN"/>
    <property type="match status" value="1"/>
</dbReference>
<dbReference type="InterPro" id="IPR050834">
    <property type="entry name" value="Glycosyltransf_2"/>
</dbReference>
<dbReference type="EC" id="2.4.1.-" evidence="2"/>
<dbReference type="SUPFAM" id="SSF53448">
    <property type="entry name" value="Nucleotide-diphospho-sugar transferases"/>
    <property type="match status" value="1"/>
</dbReference>
<keyword evidence="2" id="KW-0328">Glycosyltransferase</keyword>
<dbReference type="Gene3D" id="3.90.550.10">
    <property type="entry name" value="Spore Coat Polysaccharide Biosynthesis Protein SpsA, Chain A"/>
    <property type="match status" value="1"/>
</dbReference>